<dbReference type="PRINTS" id="PR00033">
    <property type="entry name" value="HTHASNC"/>
</dbReference>
<evidence type="ECO:0000259" key="4">
    <source>
        <dbReference type="PROSITE" id="PS50949"/>
    </source>
</evidence>
<dbReference type="SUPFAM" id="SSF48008">
    <property type="entry name" value="GntR ligand-binding domain-like"/>
    <property type="match status" value="1"/>
</dbReference>
<gene>
    <name evidence="5" type="ORF">FPZ49_25680</name>
</gene>
<accession>A0A559K4J6</accession>
<proteinExistence type="predicted"/>
<protein>
    <submittedName>
        <fullName evidence="5">GntR family transcriptional regulator</fullName>
    </submittedName>
</protein>
<keyword evidence="1" id="KW-0805">Transcription regulation</keyword>
<evidence type="ECO:0000256" key="2">
    <source>
        <dbReference type="ARBA" id="ARBA00023125"/>
    </source>
</evidence>
<dbReference type="GO" id="GO:0003700">
    <property type="term" value="F:DNA-binding transcription factor activity"/>
    <property type="evidence" value="ECO:0007669"/>
    <property type="project" value="InterPro"/>
</dbReference>
<dbReference type="Gene3D" id="1.10.10.10">
    <property type="entry name" value="Winged helix-like DNA-binding domain superfamily/Winged helix DNA-binding domain"/>
    <property type="match status" value="1"/>
</dbReference>
<dbReference type="Gene3D" id="1.20.120.530">
    <property type="entry name" value="GntR ligand-binding domain-like"/>
    <property type="match status" value="1"/>
</dbReference>
<reference evidence="5 6" key="1">
    <citation type="submission" date="2019-07" db="EMBL/GenBank/DDBJ databases">
        <authorList>
            <person name="Kim J."/>
        </authorList>
    </citation>
    <scope>NUCLEOTIDE SEQUENCE [LARGE SCALE GENOMIC DNA]</scope>
    <source>
        <strain evidence="5 6">JC52</strain>
    </source>
</reference>
<keyword evidence="2" id="KW-0238">DNA-binding</keyword>
<evidence type="ECO:0000256" key="3">
    <source>
        <dbReference type="ARBA" id="ARBA00023163"/>
    </source>
</evidence>
<evidence type="ECO:0000313" key="5">
    <source>
        <dbReference type="EMBL" id="TVY07065.1"/>
    </source>
</evidence>
<organism evidence="5 6">
    <name type="scientific">Paenibacillus cremeus</name>
    <dbReference type="NCBI Taxonomy" id="2163881"/>
    <lineage>
        <taxon>Bacteria</taxon>
        <taxon>Bacillati</taxon>
        <taxon>Bacillota</taxon>
        <taxon>Bacilli</taxon>
        <taxon>Bacillales</taxon>
        <taxon>Paenibacillaceae</taxon>
        <taxon>Paenibacillus</taxon>
    </lineage>
</organism>
<dbReference type="SMART" id="SM00895">
    <property type="entry name" value="FCD"/>
    <property type="match status" value="1"/>
</dbReference>
<dbReference type="Pfam" id="PF07729">
    <property type="entry name" value="FCD"/>
    <property type="match status" value="1"/>
</dbReference>
<dbReference type="RefSeq" id="WP_144852502.1">
    <property type="nucleotide sequence ID" value="NZ_VNJI01000043.1"/>
</dbReference>
<dbReference type="GO" id="GO:0043565">
    <property type="term" value="F:sequence-specific DNA binding"/>
    <property type="evidence" value="ECO:0007669"/>
    <property type="project" value="InterPro"/>
</dbReference>
<dbReference type="CDD" id="cd07377">
    <property type="entry name" value="WHTH_GntR"/>
    <property type="match status" value="1"/>
</dbReference>
<dbReference type="SMART" id="SM00345">
    <property type="entry name" value="HTH_GNTR"/>
    <property type="match status" value="1"/>
</dbReference>
<dbReference type="Proteomes" id="UP000317036">
    <property type="component" value="Unassembled WGS sequence"/>
</dbReference>
<dbReference type="PANTHER" id="PTHR43537:SF24">
    <property type="entry name" value="GLUCONATE OPERON TRANSCRIPTIONAL REPRESSOR"/>
    <property type="match status" value="1"/>
</dbReference>
<name>A0A559K4J6_9BACL</name>
<dbReference type="SUPFAM" id="SSF46785">
    <property type="entry name" value="Winged helix' DNA-binding domain"/>
    <property type="match status" value="1"/>
</dbReference>
<dbReference type="PROSITE" id="PS50949">
    <property type="entry name" value="HTH_GNTR"/>
    <property type="match status" value="1"/>
</dbReference>
<dbReference type="InterPro" id="IPR000524">
    <property type="entry name" value="Tscrpt_reg_HTH_GntR"/>
</dbReference>
<comment type="caution">
    <text evidence="5">The sequence shown here is derived from an EMBL/GenBank/DDBJ whole genome shotgun (WGS) entry which is preliminary data.</text>
</comment>
<dbReference type="InterPro" id="IPR036390">
    <property type="entry name" value="WH_DNA-bd_sf"/>
</dbReference>
<dbReference type="PANTHER" id="PTHR43537">
    <property type="entry name" value="TRANSCRIPTIONAL REGULATOR, GNTR FAMILY"/>
    <property type="match status" value="1"/>
</dbReference>
<evidence type="ECO:0000313" key="6">
    <source>
        <dbReference type="Proteomes" id="UP000317036"/>
    </source>
</evidence>
<sequence>MEFNNTISDYITSRTRSIREVVYETLKESIVSGQLVPGHHLRERELAKSFGISTTPLKEALRRLEQEGLVTTSARKGTYVASDIMTSIEEINWARSALEGVAARLAALKFTEQEAAEFTAIIDQMKQATQQKDAEALIVLNDSFHEMIRTMAKNNYIYQQIKSIRSFALSFRKKALSHPDELNRAYFEHKWIYDHVMKRDAEGAEQAMISHIRRTISFVKETNQMPPTT</sequence>
<dbReference type="InterPro" id="IPR036388">
    <property type="entry name" value="WH-like_DNA-bd_sf"/>
</dbReference>
<keyword evidence="6" id="KW-1185">Reference proteome</keyword>
<dbReference type="EMBL" id="VNJI01000043">
    <property type="protein sequence ID" value="TVY07065.1"/>
    <property type="molecule type" value="Genomic_DNA"/>
</dbReference>
<dbReference type="OrthoDB" id="9781630at2"/>
<dbReference type="InterPro" id="IPR008920">
    <property type="entry name" value="TF_FadR/GntR_C"/>
</dbReference>
<feature type="domain" description="HTH gntR-type" evidence="4">
    <location>
        <begin position="16"/>
        <end position="83"/>
    </location>
</feature>
<dbReference type="InterPro" id="IPR011711">
    <property type="entry name" value="GntR_C"/>
</dbReference>
<dbReference type="InterPro" id="IPR000485">
    <property type="entry name" value="AsnC-type_HTH_dom"/>
</dbReference>
<evidence type="ECO:0000256" key="1">
    <source>
        <dbReference type="ARBA" id="ARBA00023015"/>
    </source>
</evidence>
<dbReference type="AlphaFoldDB" id="A0A559K4J6"/>
<keyword evidence="3" id="KW-0804">Transcription</keyword>
<dbReference type="Pfam" id="PF00392">
    <property type="entry name" value="GntR"/>
    <property type="match status" value="1"/>
</dbReference>